<dbReference type="PANTHER" id="PTHR31964:SF113">
    <property type="entry name" value="USPA DOMAIN-CONTAINING PROTEIN"/>
    <property type="match status" value="1"/>
</dbReference>
<evidence type="ECO:0000313" key="3">
    <source>
        <dbReference type="Proteomes" id="UP000762676"/>
    </source>
</evidence>
<reference evidence="2 3" key="1">
    <citation type="journal article" date="2021" name="Elife">
        <title>Chloroplast acquisition without the gene transfer in kleptoplastic sea slugs, Plakobranchus ocellatus.</title>
        <authorList>
            <person name="Maeda T."/>
            <person name="Takahashi S."/>
            <person name="Yoshida T."/>
            <person name="Shimamura S."/>
            <person name="Takaki Y."/>
            <person name="Nagai Y."/>
            <person name="Toyoda A."/>
            <person name="Suzuki Y."/>
            <person name="Arimoto A."/>
            <person name="Ishii H."/>
            <person name="Satoh N."/>
            <person name="Nishiyama T."/>
            <person name="Hasebe M."/>
            <person name="Maruyama T."/>
            <person name="Minagawa J."/>
            <person name="Obokata J."/>
            <person name="Shigenobu S."/>
        </authorList>
    </citation>
    <scope>NUCLEOTIDE SEQUENCE [LARGE SCALE GENOMIC DNA]</scope>
</reference>
<dbReference type="Proteomes" id="UP000762676">
    <property type="component" value="Unassembled WGS sequence"/>
</dbReference>
<dbReference type="InterPro" id="IPR006015">
    <property type="entry name" value="Universal_stress_UspA"/>
</dbReference>
<dbReference type="AlphaFoldDB" id="A0AAV4IS54"/>
<protein>
    <submittedName>
        <fullName evidence="2">Stress protein</fullName>
    </submittedName>
</protein>
<gene>
    <name evidence="2" type="ORF">ElyMa_004866300</name>
</gene>
<dbReference type="PANTHER" id="PTHR31964">
    <property type="entry name" value="ADENINE NUCLEOTIDE ALPHA HYDROLASES-LIKE SUPERFAMILY PROTEIN"/>
    <property type="match status" value="1"/>
</dbReference>
<name>A0AAV4IS54_9GAST</name>
<proteinExistence type="predicted"/>
<dbReference type="InterPro" id="IPR014729">
    <property type="entry name" value="Rossmann-like_a/b/a_fold"/>
</dbReference>
<keyword evidence="3" id="KW-1185">Reference proteome</keyword>
<feature type="non-terminal residue" evidence="2">
    <location>
        <position position="1"/>
    </location>
</feature>
<dbReference type="EMBL" id="BMAT01009740">
    <property type="protein sequence ID" value="GFS12745.1"/>
    <property type="molecule type" value="Genomic_DNA"/>
</dbReference>
<dbReference type="PRINTS" id="PR01438">
    <property type="entry name" value="UNVRSLSTRESS"/>
</dbReference>
<comment type="caution">
    <text evidence="2">The sequence shown here is derived from an EMBL/GenBank/DDBJ whole genome shotgun (WGS) entry which is preliminary data.</text>
</comment>
<dbReference type="Pfam" id="PF00582">
    <property type="entry name" value="Usp"/>
    <property type="match status" value="1"/>
</dbReference>
<dbReference type="InterPro" id="IPR006016">
    <property type="entry name" value="UspA"/>
</dbReference>
<organism evidence="2 3">
    <name type="scientific">Elysia marginata</name>
    <dbReference type="NCBI Taxonomy" id="1093978"/>
    <lineage>
        <taxon>Eukaryota</taxon>
        <taxon>Metazoa</taxon>
        <taxon>Spiralia</taxon>
        <taxon>Lophotrochozoa</taxon>
        <taxon>Mollusca</taxon>
        <taxon>Gastropoda</taxon>
        <taxon>Heterobranchia</taxon>
        <taxon>Euthyneura</taxon>
        <taxon>Panpulmonata</taxon>
        <taxon>Sacoglossa</taxon>
        <taxon>Placobranchoidea</taxon>
        <taxon>Plakobranchidae</taxon>
        <taxon>Elysia</taxon>
    </lineage>
</organism>
<evidence type="ECO:0000313" key="2">
    <source>
        <dbReference type="EMBL" id="GFS12745.1"/>
    </source>
</evidence>
<dbReference type="Gene3D" id="3.40.50.620">
    <property type="entry name" value="HUPs"/>
    <property type="match status" value="1"/>
</dbReference>
<dbReference type="SUPFAM" id="SSF52402">
    <property type="entry name" value="Adenine nucleotide alpha hydrolases-like"/>
    <property type="match status" value="1"/>
</dbReference>
<dbReference type="CDD" id="cd23659">
    <property type="entry name" value="USP_At3g01520-like"/>
    <property type="match status" value="1"/>
</dbReference>
<evidence type="ECO:0000259" key="1">
    <source>
        <dbReference type="Pfam" id="PF00582"/>
    </source>
</evidence>
<accession>A0AAV4IS54</accession>
<sequence length="210" mass="23371">CKILQEGPVVLMPLDATNHSLYCLTFYVKYIHKQENKVHVCYVAEDYRSRSTTSATEVHVGQGPTKTSKPGCGDGCFSCVKSLFNRMTIMESMGPSPGIIKELEREDKASCRSIRTKVREIFTANEIKNWDFKRLTGENPWTAILEYREEIGGTMIVLGSRELGMLKRKIFGSVSEKVLHNSTVPVLIVRLPHGALRATTDTATGSSAID</sequence>
<feature type="domain" description="UspA" evidence="1">
    <location>
        <begin position="133"/>
        <end position="190"/>
    </location>
</feature>